<evidence type="ECO:0000256" key="10">
    <source>
        <dbReference type="ARBA" id="ARBA00038489"/>
    </source>
</evidence>
<comment type="similarity">
    <text evidence="10">Belongs to the peroxiredoxin family. BCP/PrxQ subfamily.</text>
</comment>
<dbReference type="PANTHER" id="PTHR42801:SF4">
    <property type="entry name" value="AHPC_TSA FAMILY PROTEIN"/>
    <property type="match status" value="1"/>
</dbReference>
<evidence type="ECO:0000256" key="6">
    <source>
        <dbReference type="ARBA" id="ARBA00023002"/>
    </source>
</evidence>
<evidence type="ECO:0000256" key="1">
    <source>
        <dbReference type="ARBA" id="ARBA00003330"/>
    </source>
</evidence>
<dbReference type="EC" id="1.11.1.24" evidence="3"/>
<evidence type="ECO:0000256" key="2">
    <source>
        <dbReference type="ARBA" id="ARBA00011245"/>
    </source>
</evidence>
<dbReference type="GO" id="GO:0034599">
    <property type="term" value="P:cellular response to oxidative stress"/>
    <property type="evidence" value="ECO:0007669"/>
    <property type="project" value="TreeGrafter"/>
</dbReference>
<evidence type="ECO:0000256" key="3">
    <source>
        <dbReference type="ARBA" id="ARBA00013017"/>
    </source>
</evidence>
<dbReference type="SUPFAM" id="SSF52833">
    <property type="entry name" value="Thioredoxin-like"/>
    <property type="match status" value="1"/>
</dbReference>
<dbReference type="InterPro" id="IPR013766">
    <property type="entry name" value="Thioredoxin_domain"/>
</dbReference>
<protein>
    <recommendedName>
        <fullName evidence="3">thioredoxin-dependent peroxiredoxin</fullName>
        <ecNumber evidence="3">1.11.1.24</ecNumber>
    </recommendedName>
    <alternativeName>
        <fullName evidence="9">Thioredoxin peroxidase</fullName>
    </alternativeName>
    <alternativeName>
        <fullName evidence="11">Thioredoxin-dependent peroxiredoxin Bcp</fullName>
    </alternativeName>
</protein>
<evidence type="ECO:0000256" key="8">
    <source>
        <dbReference type="ARBA" id="ARBA00023284"/>
    </source>
</evidence>
<dbReference type="Pfam" id="PF00578">
    <property type="entry name" value="AhpC-TSA"/>
    <property type="match status" value="1"/>
</dbReference>
<keyword evidence="16" id="KW-1185">Reference proteome</keyword>
<dbReference type="GO" id="GO:0008379">
    <property type="term" value="F:thioredoxin peroxidase activity"/>
    <property type="evidence" value="ECO:0007669"/>
    <property type="project" value="TreeGrafter"/>
</dbReference>
<proteinExistence type="inferred from homology"/>
<name>A0A829YM85_9GAMM</name>
<evidence type="ECO:0000313" key="15">
    <source>
        <dbReference type="EMBL" id="GFE84001.1"/>
    </source>
</evidence>
<feature type="chain" id="PRO_5032769225" description="thioredoxin-dependent peroxiredoxin" evidence="13">
    <location>
        <begin position="34"/>
        <end position="190"/>
    </location>
</feature>
<dbReference type="Gene3D" id="3.40.30.10">
    <property type="entry name" value="Glutaredoxin"/>
    <property type="match status" value="1"/>
</dbReference>
<dbReference type="EMBL" id="BLJN01000007">
    <property type="protein sequence ID" value="GFE84001.1"/>
    <property type="molecule type" value="Genomic_DNA"/>
</dbReference>
<organism evidence="15 16">
    <name type="scientific">Steroidobacter agaridevorans</name>
    <dbReference type="NCBI Taxonomy" id="2695856"/>
    <lineage>
        <taxon>Bacteria</taxon>
        <taxon>Pseudomonadati</taxon>
        <taxon>Pseudomonadota</taxon>
        <taxon>Gammaproteobacteria</taxon>
        <taxon>Steroidobacterales</taxon>
        <taxon>Steroidobacteraceae</taxon>
        <taxon>Steroidobacter</taxon>
    </lineage>
</organism>
<keyword evidence="7" id="KW-1015">Disulfide bond</keyword>
<dbReference type="InterPro" id="IPR050924">
    <property type="entry name" value="Peroxiredoxin_BCP/PrxQ"/>
</dbReference>
<keyword evidence="13" id="KW-0732">Signal</keyword>
<sequence length="190" mass="21408">MHLRLSRLNMQAWMRSWALAVTFTWLAANIAEAAAEGPAVGSAAPEFKLQDQAGKWHELKDYRGKWVALYFYPKDKTPGCTTQACEFRDNVFAFRDANAVILGVSVDDVESHKEFSEKHGLPFPILADDKKVVAKEYGVLKRFLGAFELAKRDTFLIDPQGKIVRHYADVDPKGHSQIVLKDIKDLQAKS</sequence>
<comment type="function">
    <text evidence="1">Thiol-specific peroxidase that catalyzes the reduction of hydrogen peroxide and organic hydroperoxides to water and alcohols, respectively. Plays a role in cell protection against oxidative stress by detoxifying peroxides and as sensor of hydrogen peroxide-mediated signaling events.</text>
</comment>
<evidence type="ECO:0000256" key="13">
    <source>
        <dbReference type="SAM" id="SignalP"/>
    </source>
</evidence>
<evidence type="ECO:0000256" key="5">
    <source>
        <dbReference type="ARBA" id="ARBA00022862"/>
    </source>
</evidence>
<reference evidence="16" key="1">
    <citation type="submission" date="2020-01" db="EMBL/GenBank/DDBJ databases">
        <title>'Steroidobacter agaridevorans' sp. nov., agar-degrading bacteria isolated from rhizosphere soils.</title>
        <authorList>
            <person name="Ikenaga M."/>
            <person name="Kataoka M."/>
            <person name="Murouchi A."/>
            <person name="Katsuragi S."/>
            <person name="Sakai M."/>
        </authorList>
    </citation>
    <scope>NUCLEOTIDE SEQUENCE [LARGE SCALE GENOMIC DNA]</scope>
    <source>
        <strain evidence="16">YU21-B</strain>
    </source>
</reference>
<dbReference type="PANTHER" id="PTHR42801">
    <property type="entry name" value="THIOREDOXIN-DEPENDENT PEROXIDE REDUCTASE"/>
    <property type="match status" value="1"/>
</dbReference>
<keyword evidence="5" id="KW-0049">Antioxidant</keyword>
<comment type="catalytic activity">
    <reaction evidence="12">
        <text>a hydroperoxide + [thioredoxin]-dithiol = an alcohol + [thioredoxin]-disulfide + H2O</text>
        <dbReference type="Rhea" id="RHEA:62620"/>
        <dbReference type="Rhea" id="RHEA-COMP:10698"/>
        <dbReference type="Rhea" id="RHEA-COMP:10700"/>
        <dbReference type="ChEBI" id="CHEBI:15377"/>
        <dbReference type="ChEBI" id="CHEBI:29950"/>
        <dbReference type="ChEBI" id="CHEBI:30879"/>
        <dbReference type="ChEBI" id="CHEBI:35924"/>
        <dbReference type="ChEBI" id="CHEBI:50058"/>
        <dbReference type="EC" id="1.11.1.24"/>
    </reaction>
</comment>
<dbReference type="FunFam" id="3.40.30.10:FF:000007">
    <property type="entry name" value="Thioredoxin-dependent thiol peroxidase"/>
    <property type="match status" value="1"/>
</dbReference>
<accession>A0A829YM85</accession>
<comment type="subunit">
    <text evidence="2">Monomer.</text>
</comment>
<dbReference type="GO" id="GO:0005737">
    <property type="term" value="C:cytoplasm"/>
    <property type="evidence" value="ECO:0007669"/>
    <property type="project" value="TreeGrafter"/>
</dbReference>
<evidence type="ECO:0000256" key="11">
    <source>
        <dbReference type="ARBA" id="ARBA00042639"/>
    </source>
</evidence>
<evidence type="ECO:0000259" key="14">
    <source>
        <dbReference type="PROSITE" id="PS51352"/>
    </source>
</evidence>
<dbReference type="AlphaFoldDB" id="A0A829YM85"/>
<evidence type="ECO:0000256" key="7">
    <source>
        <dbReference type="ARBA" id="ARBA00023157"/>
    </source>
</evidence>
<gene>
    <name evidence="15" type="ORF">GCM10011487_60010</name>
</gene>
<dbReference type="InterPro" id="IPR000866">
    <property type="entry name" value="AhpC/TSA"/>
</dbReference>
<keyword evidence="8" id="KW-0676">Redox-active center</keyword>
<keyword evidence="6" id="KW-0560">Oxidoreductase</keyword>
<dbReference type="RefSeq" id="WP_202624921.1">
    <property type="nucleotide sequence ID" value="NZ_BLJN01000007.1"/>
</dbReference>
<feature type="domain" description="Thioredoxin" evidence="14">
    <location>
        <begin position="38"/>
        <end position="188"/>
    </location>
</feature>
<feature type="signal peptide" evidence="13">
    <location>
        <begin position="1"/>
        <end position="33"/>
    </location>
</feature>
<dbReference type="GO" id="GO:0045454">
    <property type="term" value="P:cell redox homeostasis"/>
    <property type="evidence" value="ECO:0007669"/>
    <property type="project" value="TreeGrafter"/>
</dbReference>
<comment type="caution">
    <text evidence="15">The sequence shown here is derived from an EMBL/GenBank/DDBJ whole genome shotgun (WGS) entry which is preliminary data.</text>
</comment>
<evidence type="ECO:0000313" key="16">
    <source>
        <dbReference type="Proteomes" id="UP000445000"/>
    </source>
</evidence>
<dbReference type="PROSITE" id="PS51352">
    <property type="entry name" value="THIOREDOXIN_2"/>
    <property type="match status" value="1"/>
</dbReference>
<evidence type="ECO:0000256" key="4">
    <source>
        <dbReference type="ARBA" id="ARBA00022559"/>
    </source>
</evidence>
<dbReference type="CDD" id="cd03017">
    <property type="entry name" value="PRX_BCP"/>
    <property type="match status" value="1"/>
</dbReference>
<dbReference type="Proteomes" id="UP000445000">
    <property type="component" value="Unassembled WGS sequence"/>
</dbReference>
<keyword evidence="4" id="KW-0575">Peroxidase</keyword>
<evidence type="ECO:0000256" key="9">
    <source>
        <dbReference type="ARBA" id="ARBA00032824"/>
    </source>
</evidence>
<dbReference type="InterPro" id="IPR036249">
    <property type="entry name" value="Thioredoxin-like_sf"/>
</dbReference>
<evidence type="ECO:0000256" key="12">
    <source>
        <dbReference type="ARBA" id="ARBA00049091"/>
    </source>
</evidence>